<reference evidence="1" key="1">
    <citation type="submission" date="2025-08" db="UniProtKB">
        <authorList>
            <consortium name="RefSeq"/>
        </authorList>
    </citation>
    <scope>IDENTIFICATION</scope>
</reference>
<gene>
    <name evidence="1" type="primary">LOC107810573</name>
</gene>
<sequence length="153" mass="17223">MVCSIPHTKKLFISGDFNDHIGASDRSYDDVHGEFGFGDRNEGGNSLLDLARAFDLAIANSSFPKREEHLFTFRNSMGKTQIDYLLCRKCDKGLCTDCKAIPSEHITTLHGLLVMDLEIKKSRRKRTGCRQPKIKWGSLTKGKAQELGESCWL</sequence>
<organism evidence="1">
    <name type="scientific">Nicotiana tabacum</name>
    <name type="common">Common tobacco</name>
    <dbReference type="NCBI Taxonomy" id="4097"/>
    <lineage>
        <taxon>Eukaryota</taxon>
        <taxon>Viridiplantae</taxon>
        <taxon>Streptophyta</taxon>
        <taxon>Embryophyta</taxon>
        <taxon>Tracheophyta</taxon>
        <taxon>Spermatophyta</taxon>
        <taxon>Magnoliopsida</taxon>
        <taxon>eudicotyledons</taxon>
        <taxon>Gunneridae</taxon>
        <taxon>Pentapetalae</taxon>
        <taxon>asterids</taxon>
        <taxon>lamiids</taxon>
        <taxon>Solanales</taxon>
        <taxon>Solanaceae</taxon>
        <taxon>Nicotianoideae</taxon>
        <taxon>Nicotianeae</taxon>
        <taxon>Nicotiana</taxon>
    </lineage>
</organism>
<dbReference type="OrthoDB" id="1216915at2759"/>
<dbReference type="SUPFAM" id="SSF56219">
    <property type="entry name" value="DNase I-like"/>
    <property type="match status" value="1"/>
</dbReference>
<dbReference type="PANTHER" id="PTHR23227:SF67">
    <property type="entry name" value="CRANIOFACIAL DEVELOPMENT PROTEIN 2-LIKE"/>
    <property type="match status" value="1"/>
</dbReference>
<dbReference type="PaxDb" id="4097-A0A1S4BPQ6"/>
<dbReference type="Gene3D" id="3.60.10.10">
    <property type="entry name" value="Endonuclease/exonuclease/phosphatase"/>
    <property type="match status" value="1"/>
</dbReference>
<accession>A0A1S4BPQ6</accession>
<proteinExistence type="predicted"/>
<name>A0A1S4BPQ6_TOBAC</name>
<evidence type="ECO:0000313" key="1">
    <source>
        <dbReference type="RefSeq" id="XP_016490850.1"/>
    </source>
</evidence>
<dbReference type="KEGG" id="nta:107810573"/>
<dbReference type="STRING" id="4097.A0A1S4BPQ6"/>
<dbReference type="InterPro" id="IPR036691">
    <property type="entry name" value="Endo/exonu/phosph_ase_sf"/>
</dbReference>
<dbReference type="RefSeq" id="XP_016490850.1">
    <property type="nucleotide sequence ID" value="XM_016635364.1"/>
</dbReference>
<dbReference type="PANTHER" id="PTHR23227">
    <property type="entry name" value="BUCENTAUR RELATED"/>
    <property type="match status" value="1"/>
</dbReference>
<protein>
    <submittedName>
        <fullName evidence="1">Craniofacial development protein 2-like</fullName>
    </submittedName>
</protein>
<dbReference type="InterPro" id="IPR027124">
    <property type="entry name" value="Swc5/CFDP1/2"/>
</dbReference>
<dbReference type="AlphaFoldDB" id="A0A1S4BPQ6"/>